<gene>
    <name evidence="2" type="ORF">FAS41_04940</name>
</gene>
<dbReference type="EMBL" id="SWDV01000003">
    <property type="protein sequence ID" value="TLX80237.1"/>
    <property type="molecule type" value="Genomic_DNA"/>
</dbReference>
<evidence type="ECO:0000313" key="2">
    <source>
        <dbReference type="EMBL" id="TLX80237.1"/>
    </source>
</evidence>
<dbReference type="InterPro" id="IPR029063">
    <property type="entry name" value="SAM-dependent_MTases_sf"/>
</dbReference>
<dbReference type="NCBIfam" id="TIGR01444">
    <property type="entry name" value="fkbM_fam"/>
    <property type="match status" value="1"/>
</dbReference>
<keyword evidence="2" id="KW-0489">Methyltransferase</keyword>
<dbReference type="Gene3D" id="3.40.50.150">
    <property type="entry name" value="Vaccinia Virus protein VP39"/>
    <property type="match status" value="1"/>
</dbReference>
<keyword evidence="3" id="KW-1185">Reference proteome</keyword>
<feature type="domain" description="Methyltransferase FkbM" evidence="1">
    <location>
        <begin position="271"/>
        <end position="415"/>
    </location>
</feature>
<comment type="caution">
    <text evidence="2">The sequence shown here is derived from an EMBL/GenBank/DDBJ whole genome shotgun (WGS) entry which is preliminary data.</text>
</comment>
<dbReference type="SUPFAM" id="SSF53448">
    <property type="entry name" value="Nucleotide-diphospho-sugar transferases"/>
    <property type="match status" value="1"/>
</dbReference>
<reference evidence="2 3" key="1">
    <citation type="submission" date="2019-04" db="EMBL/GenBank/DDBJ databases">
        <authorList>
            <person name="Li M."/>
        </authorList>
    </citation>
    <scope>NUCLEOTIDE SEQUENCE [LARGE SCALE GENOMIC DNA]</scope>
    <source>
        <strain evidence="2 3">LAM1902</strain>
    </source>
</reference>
<dbReference type="Pfam" id="PF05050">
    <property type="entry name" value="Methyltransf_21"/>
    <property type="match status" value="1"/>
</dbReference>
<sequence>MKCCVIIPVGPGHQDIVSRAKDSVARAVAHGQGAFNEIQVLEMDDSQGLLGRSHVRNLAVKEAGNRGIDWLFFLDADDVMCPSAFVDVASLLPTHDAIWGAIFVADLKAGQVSRRENQISPIDSLEQVLLNDPYLTLQMGHFVRQGVAEANAFNTELDTGEDFDYYLRLWKDQRCVKIDTPLFLNIRGQHSTGPRAASGNDWREAINQVFADFCRNNDVVASIPLREGSLSLRLSNTLDPIQTLLAGERLHDGEELIEVLRRLPQDAQLIDVGAHLGSHSLFLALAANAASLDSYEVNPELAQYLEYNLRLNELDPERYRAHQIIVGAGPNNPDKAESLFGRMDLKDYSQAQGSALDSLHPETGCHLLRIDRPGLEIGILRGARDLIERNRPLILVRATNDNKDRLVSWSVENGYQVARAFEYTLSTNYLLAPNKGA</sequence>
<dbReference type="CDD" id="cd00761">
    <property type="entry name" value="Glyco_tranf_GTA_type"/>
    <property type="match status" value="1"/>
</dbReference>
<dbReference type="SUPFAM" id="SSF53335">
    <property type="entry name" value="S-adenosyl-L-methionine-dependent methyltransferases"/>
    <property type="match status" value="1"/>
</dbReference>
<organism evidence="2 3">
    <name type="scientific">Pseudomonas nicosulfuronedens</name>
    <dbReference type="NCBI Taxonomy" id="2571105"/>
    <lineage>
        <taxon>Bacteria</taxon>
        <taxon>Pseudomonadati</taxon>
        <taxon>Pseudomonadota</taxon>
        <taxon>Gammaproteobacteria</taxon>
        <taxon>Pseudomonadales</taxon>
        <taxon>Pseudomonadaceae</taxon>
        <taxon>Pseudomonas</taxon>
    </lineage>
</organism>
<evidence type="ECO:0000259" key="1">
    <source>
        <dbReference type="Pfam" id="PF05050"/>
    </source>
</evidence>
<dbReference type="InterPro" id="IPR029044">
    <property type="entry name" value="Nucleotide-diphossugar_trans"/>
</dbReference>
<dbReference type="Gene3D" id="3.90.550.10">
    <property type="entry name" value="Spore Coat Polysaccharide Biosynthesis Protein SpsA, Chain A"/>
    <property type="match status" value="1"/>
</dbReference>
<dbReference type="OrthoDB" id="5679686at2"/>
<name>A0A5R9RAT2_9PSED</name>
<dbReference type="InterPro" id="IPR006342">
    <property type="entry name" value="FkbM_mtfrase"/>
</dbReference>
<proteinExistence type="predicted"/>
<accession>A0A5R9RAT2</accession>
<dbReference type="GO" id="GO:0008168">
    <property type="term" value="F:methyltransferase activity"/>
    <property type="evidence" value="ECO:0007669"/>
    <property type="project" value="UniProtKB-KW"/>
</dbReference>
<protein>
    <submittedName>
        <fullName evidence="2">FkbM family methyltransferase</fullName>
    </submittedName>
</protein>
<evidence type="ECO:0000313" key="3">
    <source>
        <dbReference type="Proteomes" id="UP000306635"/>
    </source>
</evidence>
<dbReference type="GO" id="GO:0032259">
    <property type="term" value="P:methylation"/>
    <property type="evidence" value="ECO:0007669"/>
    <property type="project" value="UniProtKB-KW"/>
</dbReference>
<dbReference type="AlphaFoldDB" id="A0A5R9RAT2"/>
<dbReference type="Proteomes" id="UP000306635">
    <property type="component" value="Unassembled WGS sequence"/>
</dbReference>
<keyword evidence="2" id="KW-0808">Transferase</keyword>